<dbReference type="InterPro" id="IPR036010">
    <property type="entry name" value="2Fe-2S_ferredoxin-like_sf"/>
</dbReference>
<dbReference type="Pfam" id="PF00111">
    <property type="entry name" value="Fer2"/>
    <property type="match status" value="1"/>
</dbReference>
<evidence type="ECO:0000313" key="11">
    <source>
        <dbReference type="EMBL" id="GAA4393705.1"/>
    </source>
</evidence>
<keyword evidence="12" id="KW-1185">Reference proteome</keyword>
<dbReference type="InterPro" id="IPR001041">
    <property type="entry name" value="2Fe-2S_ferredoxin-type"/>
</dbReference>
<evidence type="ECO:0000256" key="2">
    <source>
        <dbReference type="ARBA" id="ARBA00022630"/>
    </source>
</evidence>
<evidence type="ECO:0000259" key="10">
    <source>
        <dbReference type="PROSITE" id="PS51384"/>
    </source>
</evidence>
<dbReference type="PRINTS" id="PR00410">
    <property type="entry name" value="PHEHYDRXLASE"/>
</dbReference>
<dbReference type="InterPro" id="IPR001433">
    <property type="entry name" value="OxRdtase_FAD/NAD-bd"/>
</dbReference>
<keyword evidence="2" id="KW-0285">Flavoprotein</keyword>
<comment type="cofactor">
    <cofactor evidence="1">
        <name>FAD</name>
        <dbReference type="ChEBI" id="CHEBI:57692"/>
    </cofactor>
</comment>
<evidence type="ECO:0000256" key="4">
    <source>
        <dbReference type="ARBA" id="ARBA00022723"/>
    </source>
</evidence>
<keyword evidence="7" id="KW-0408">Iron</keyword>
<evidence type="ECO:0000259" key="9">
    <source>
        <dbReference type="PROSITE" id="PS51085"/>
    </source>
</evidence>
<dbReference type="SUPFAM" id="SSF54292">
    <property type="entry name" value="2Fe-2S ferredoxin-like"/>
    <property type="match status" value="1"/>
</dbReference>
<dbReference type="InterPro" id="IPR017927">
    <property type="entry name" value="FAD-bd_FR_type"/>
</dbReference>
<organism evidence="11 12">
    <name type="scientific">Hymenobacter koreensis</name>
    <dbReference type="NCBI Taxonomy" id="1084523"/>
    <lineage>
        <taxon>Bacteria</taxon>
        <taxon>Pseudomonadati</taxon>
        <taxon>Bacteroidota</taxon>
        <taxon>Cytophagia</taxon>
        <taxon>Cytophagales</taxon>
        <taxon>Hymenobacteraceae</taxon>
        <taxon>Hymenobacter</taxon>
    </lineage>
</organism>
<dbReference type="Pfam" id="PF00970">
    <property type="entry name" value="FAD_binding_6"/>
    <property type="match status" value="1"/>
</dbReference>
<dbReference type="Gene3D" id="3.40.50.80">
    <property type="entry name" value="Nucleotide-binding domain of ferredoxin-NADP reductase (FNR) module"/>
    <property type="match status" value="1"/>
</dbReference>
<sequence>MPAAPVPAPDSPFRTLRITEVRPEAPDAKTFVLTPTDGQPLPYQAGQYLTLVHSQPGLESVRRSYSISSSPALAEPLAITVKRVPNGLFSRRLIDNAQAGDLLVSSGVGGFFTLPETLEPYQQLVLLGAGSGITPLFSLLKTALQLHPHLRVLLLYSNRTPAEAIFHDALHQLARQFPVRLHIEWIYSSNPDLHRAHLHKELLKTLVRQHAPAAPTATLAFLCGPLNYMRMGTYGLRELGIPPENLRRELFNTEAATVPHTVPPDTAARTVTVQLRGQLHRFVVQYPRTILQAARDQGLMLPYSCEAGRCGNCVARCTAGQVWMSYNEVLTDRETSRGLVLTCTGYPVNGDVTLEIAL</sequence>
<feature type="domain" description="2Fe-2S ferredoxin-type" evidence="9">
    <location>
        <begin position="269"/>
        <end position="358"/>
    </location>
</feature>
<dbReference type="PANTHER" id="PTHR47354">
    <property type="entry name" value="NADH OXIDOREDUCTASE HCR"/>
    <property type="match status" value="1"/>
</dbReference>
<dbReference type="CDD" id="cd06214">
    <property type="entry name" value="PA_degradation_oxidoreductase_like"/>
    <property type="match status" value="1"/>
</dbReference>
<dbReference type="InterPro" id="IPR050415">
    <property type="entry name" value="MRET"/>
</dbReference>
<dbReference type="SUPFAM" id="SSF52343">
    <property type="entry name" value="Ferredoxin reductase-like, C-terminal NADP-linked domain"/>
    <property type="match status" value="1"/>
</dbReference>
<keyword evidence="3" id="KW-0001">2Fe-2S</keyword>
<dbReference type="InterPro" id="IPR012675">
    <property type="entry name" value="Beta-grasp_dom_sf"/>
</dbReference>
<reference evidence="12" key="1">
    <citation type="journal article" date="2019" name="Int. J. Syst. Evol. Microbiol.">
        <title>The Global Catalogue of Microorganisms (GCM) 10K type strain sequencing project: providing services to taxonomists for standard genome sequencing and annotation.</title>
        <authorList>
            <consortium name="The Broad Institute Genomics Platform"/>
            <consortium name="The Broad Institute Genome Sequencing Center for Infectious Disease"/>
            <person name="Wu L."/>
            <person name="Ma J."/>
        </authorList>
    </citation>
    <scope>NUCLEOTIDE SEQUENCE [LARGE SCALE GENOMIC DNA]</scope>
    <source>
        <strain evidence="12">JCM 17924</strain>
    </source>
</reference>
<dbReference type="CDD" id="cd00207">
    <property type="entry name" value="fer2"/>
    <property type="match status" value="1"/>
</dbReference>
<dbReference type="InterPro" id="IPR006058">
    <property type="entry name" value="2Fe2S_fd_BS"/>
</dbReference>
<dbReference type="EMBL" id="BAABHA010000015">
    <property type="protein sequence ID" value="GAA4393705.1"/>
    <property type="molecule type" value="Genomic_DNA"/>
</dbReference>
<dbReference type="PANTHER" id="PTHR47354:SF8">
    <property type="entry name" value="1,2-PHENYLACETYL-COA EPOXIDASE, SUBUNIT E"/>
    <property type="match status" value="1"/>
</dbReference>
<evidence type="ECO:0000256" key="8">
    <source>
        <dbReference type="ARBA" id="ARBA00023014"/>
    </source>
</evidence>
<evidence type="ECO:0000313" key="12">
    <source>
        <dbReference type="Proteomes" id="UP001500454"/>
    </source>
</evidence>
<protein>
    <submittedName>
        <fullName evidence="11">Ferredoxin--NADP reductase</fullName>
    </submittedName>
</protein>
<dbReference type="RefSeq" id="WP_345228059.1">
    <property type="nucleotide sequence ID" value="NZ_BAABHA010000015.1"/>
</dbReference>
<feature type="domain" description="FAD-binding FR-type" evidence="10">
    <location>
        <begin position="11"/>
        <end position="115"/>
    </location>
</feature>
<keyword evidence="4" id="KW-0479">Metal-binding</keyword>
<dbReference type="InterPro" id="IPR017938">
    <property type="entry name" value="Riboflavin_synthase-like_b-brl"/>
</dbReference>
<dbReference type="PROSITE" id="PS51384">
    <property type="entry name" value="FAD_FR"/>
    <property type="match status" value="1"/>
</dbReference>
<evidence type="ECO:0000256" key="5">
    <source>
        <dbReference type="ARBA" id="ARBA00022827"/>
    </source>
</evidence>
<gene>
    <name evidence="11" type="ORF">GCM10023186_45550</name>
</gene>
<evidence type="ECO:0000256" key="7">
    <source>
        <dbReference type="ARBA" id="ARBA00023004"/>
    </source>
</evidence>
<dbReference type="Gene3D" id="2.40.30.10">
    <property type="entry name" value="Translation factors"/>
    <property type="match status" value="1"/>
</dbReference>
<accession>A0ABP8JPC9</accession>
<comment type="caution">
    <text evidence="11">The sequence shown here is derived from an EMBL/GenBank/DDBJ whole genome shotgun (WGS) entry which is preliminary data.</text>
</comment>
<dbReference type="PROSITE" id="PS51085">
    <property type="entry name" value="2FE2S_FER_2"/>
    <property type="match status" value="1"/>
</dbReference>
<keyword evidence="6" id="KW-0560">Oxidoreductase</keyword>
<dbReference type="PROSITE" id="PS00197">
    <property type="entry name" value="2FE2S_FER_1"/>
    <property type="match status" value="1"/>
</dbReference>
<evidence type="ECO:0000256" key="1">
    <source>
        <dbReference type="ARBA" id="ARBA00001974"/>
    </source>
</evidence>
<evidence type="ECO:0000256" key="6">
    <source>
        <dbReference type="ARBA" id="ARBA00023002"/>
    </source>
</evidence>
<dbReference type="SUPFAM" id="SSF63380">
    <property type="entry name" value="Riboflavin synthase domain-like"/>
    <property type="match status" value="1"/>
</dbReference>
<keyword evidence="8" id="KW-0411">Iron-sulfur</keyword>
<evidence type="ECO:0000256" key="3">
    <source>
        <dbReference type="ARBA" id="ARBA00022714"/>
    </source>
</evidence>
<dbReference type="Gene3D" id="3.10.20.30">
    <property type="match status" value="1"/>
</dbReference>
<dbReference type="InterPro" id="IPR039261">
    <property type="entry name" value="FNR_nucleotide-bd"/>
</dbReference>
<dbReference type="InterPro" id="IPR008333">
    <property type="entry name" value="Cbr1-like_FAD-bd_dom"/>
</dbReference>
<name>A0ABP8JPC9_9BACT</name>
<keyword evidence="5" id="KW-0274">FAD</keyword>
<dbReference type="Proteomes" id="UP001500454">
    <property type="component" value="Unassembled WGS sequence"/>
</dbReference>
<proteinExistence type="predicted"/>
<dbReference type="Pfam" id="PF00175">
    <property type="entry name" value="NAD_binding_1"/>
    <property type="match status" value="1"/>
</dbReference>